<evidence type="ECO:0000256" key="5">
    <source>
        <dbReference type="ARBA" id="ARBA00023315"/>
    </source>
</evidence>
<evidence type="ECO:0000256" key="2">
    <source>
        <dbReference type="ARBA" id="ARBA00013184"/>
    </source>
</evidence>
<dbReference type="Pfam" id="PF10394">
    <property type="entry name" value="Hat1_N"/>
    <property type="match status" value="1"/>
</dbReference>
<evidence type="ECO:0000256" key="3">
    <source>
        <dbReference type="ARBA" id="ARBA00021268"/>
    </source>
</evidence>
<dbReference type="HOGENOM" id="CLU_1428135_0_0_1"/>
<feature type="region of interest" description="Disordered" evidence="7">
    <location>
        <begin position="165"/>
        <end position="190"/>
    </location>
</feature>
<feature type="domain" description="Histone acetyl transferase HAT1 N-terminal" evidence="8">
    <location>
        <begin position="8"/>
        <end position="97"/>
    </location>
</feature>
<evidence type="ECO:0000256" key="7">
    <source>
        <dbReference type="SAM" id="MobiDB-lite"/>
    </source>
</evidence>
<dbReference type="GO" id="GO:0031509">
    <property type="term" value="P:subtelomeric heterochromatin formation"/>
    <property type="evidence" value="ECO:0007669"/>
    <property type="project" value="InterPro"/>
</dbReference>
<protein>
    <recommendedName>
        <fullName evidence="3">Histone acetyltransferase type B catalytic subunit</fullName>
        <ecNumber evidence="2">2.3.1.48</ecNumber>
    </recommendedName>
</protein>
<accession>H0EGK2</accession>
<evidence type="ECO:0000313" key="10">
    <source>
        <dbReference type="Proteomes" id="UP000005446"/>
    </source>
</evidence>
<evidence type="ECO:0000256" key="1">
    <source>
        <dbReference type="ARBA" id="ARBA00010543"/>
    </source>
</evidence>
<comment type="caution">
    <text evidence="9">The sequence shown here is derived from an EMBL/GenBank/DDBJ whole genome shotgun (WGS) entry which is preliminary data.</text>
</comment>
<evidence type="ECO:0000259" key="8">
    <source>
        <dbReference type="Pfam" id="PF10394"/>
    </source>
</evidence>
<dbReference type="PANTHER" id="PTHR12046">
    <property type="entry name" value="HISTONE ACETYLTRANSFERASE TYPE B CATALYTIC SUBUNIT"/>
    <property type="match status" value="1"/>
</dbReference>
<keyword evidence="10" id="KW-1185">Reference proteome</keyword>
<dbReference type="OrthoDB" id="10253098at2759"/>
<dbReference type="InterPro" id="IPR016181">
    <property type="entry name" value="Acyl_CoA_acyltransferase"/>
</dbReference>
<evidence type="ECO:0000256" key="6">
    <source>
        <dbReference type="ARBA" id="ARBA00048017"/>
    </source>
</evidence>
<evidence type="ECO:0000256" key="4">
    <source>
        <dbReference type="ARBA" id="ARBA00022679"/>
    </source>
</evidence>
<dbReference type="EC" id="2.3.1.48" evidence="2"/>
<dbReference type="AlphaFoldDB" id="H0EGK2"/>
<dbReference type="InterPro" id="IPR037113">
    <property type="entry name" value="Hat1_N_sf"/>
</dbReference>
<dbReference type="GO" id="GO:0005634">
    <property type="term" value="C:nucleus"/>
    <property type="evidence" value="ECO:0007669"/>
    <property type="project" value="InterPro"/>
</dbReference>
<dbReference type="InterPro" id="IPR017380">
    <property type="entry name" value="Hist_AcTrfase_B-typ_cat-su"/>
</dbReference>
<dbReference type="Gene3D" id="3.90.360.10">
    <property type="entry name" value="Histone acetyl transferase 1 (HAT1), N-terminal domain"/>
    <property type="match status" value="1"/>
</dbReference>
<comment type="similarity">
    <text evidence="1">Belongs to the HAT1 family.</text>
</comment>
<dbReference type="InterPro" id="IPR019467">
    <property type="entry name" value="Hat1_N"/>
</dbReference>
<proteinExistence type="inferred from homology"/>
<gene>
    <name evidence="9" type="ORF">M7I_1618</name>
</gene>
<sequence length="190" mass="21768">MADSTDIWSVESNDAVHISLVTPNKTLHTFHPKFTYSIFGEEESIFGYQGLKINVKYHASDMRPLLQITYNKKFPAVGTTEPTDLKPILEAYLPKTKEHEYHLWILMVKKRLYKHNKDMLIQLDRTDRIQKLEEVTGGVEADYARLLRDFDKRIKGPAVAAPLVISNGKRNPPDEVEEVGEPSAKKVKFS</sequence>
<organism evidence="9 10">
    <name type="scientific">Glarea lozoyensis (strain ATCC 74030 / MF5533)</name>
    <dbReference type="NCBI Taxonomy" id="1104152"/>
    <lineage>
        <taxon>Eukaryota</taxon>
        <taxon>Fungi</taxon>
        <taxon>Dikarya</taxon>
        <taxon>Ascomycota</taxon>
        <taxon>Pezizomycotina</taxon>
        <taxon>Leotiomycetes</taxon>
        <taxon>Helotiales</taxon>
        <taxon>Helotiaceae</taxon>
        <taxon>Glarea</taxon>
    </lineage>
</organism>
<dbReference type="Proteomes" id="UP000005446">
    <property type="component" value="Unassembled WGS sequence"/>
</dbReference>
<dbReference type="GO" id="GO:0004402">
    <property type="term" value="F:histone acetyltransferase activity"/>
    <property type="evidence" value="ECO:0007669"/>
    <property type="project" value="InterPro"/>
</dbReference>
<keyword evidence="4 9" id="KW-0808">Transferase</keyword>
<dbReference type="GO" id="GO:0000781">
    <property type="term" value="C:chromosome, telomeric region"/>
    <property type="evidence" value="ECO:0007669"/>
    <property type="project" value="GOC"/>
</dbReference>
<dbReference type="EMBL" id="AGUE01000024">
    <property type="protein sequence ID" value="EHL02364.1"/>
    <property type="molecule type" value="Genomic_DNA"/>
</dbReference>
<name>H0EGK2_GLAL7</name>
<comment type="catalytic activity">
    <reaction evidence="6">
        <text>L-lysyl-[protein] + acetyl-CoA = N(6)-acetyl-L-lysyl-[protein] + CoA + H(+)</text>
        <dbReference type="Rhea" id="RHEA:45948"/>
        <dbReference type="Rhea" id="RHEA-COMP:9752"/>
        <dbReference type="Rhea" id="RHEA-COMP:10731"/>
        <dbReference type="ChEBI" id="CHEBI:15378"/>
        <dbReference type="ChEBI" id="CHEBI:29969"/>
        <dbReference type="ChEBI" id="CHEBI:57287"/>
        <dbReference type="ChEBI" id="CHEBI:57288"/>
        <dbReference type="ChEBI" id="CHEBI:61930"/>
        <dbReference type="EC" id="2.3.1.48"/>
    </reaction>
</comment>
<keyword evidence="5" id="KW-0012">Acyltransferase</keyword>
<dbReference type="SUPFAM" id="SSF55729">
    <property type="entry name" value="Acyl-CoA N-acyltransferases (Nat)"/>
    <property type="match status" value="1"/>
</dbReference>
<dbReference type="InParanoid" id="H0EGK2"/>
<reference evidence="9 10" key="1">
    <citation type="journal article" date="2012" name="Eukaryot. Cell">
        <title>Genome sequence of the fungus Glarea lozoyensis: the first genome sequence of a species from the Helotiaceae family.</title>
        <authorList>
            <person name="Youssar L."/>
            <person name="Gruening B.A."/>
            <person name="Erxleben A."/>
            <person name="Guenther S."/>
            <person name="Huettel W."/>
        </authorList>
    </citation>
    <scope>NUCLEOTIDE SEQUENCE [LARGE SCALE GENOMIC DNA]</scope>
    <source>
        <strain evidence="10">ATCC 74030 / MF5533</strain>
    </source>
</reference>
<evidence type="ECO:0000313" key="9">
    <source>
        <dbReference type="EMBL" id="EHL02364.1"/>
    </source>
</evidence>